<organism evidence="5 6">
    <name type="scientific">Fusarium vanettenii (strain ATCC MYA-4622 / CBS 123669 / FGSC 9596 / NRRL 45880 / 77-13-4)</name>
    <name type="common">Fusarium solani subsp. pisi</name>
    <dbReference type="NCBI Taxonomy" id="660122"/>
    <lineage>
        <taxon>Eukaryota</taxon>
        <taxon>Fungi</taxon>
        <taxon>Dikarya</taxon>
        <taxon>Ascomycota</taxon>
        <taxon>Pezizomycotina</taxon>
        <taxon>Sordariomycetes</taxon>
        <taxon>Hypocreomycetidae</taxon>
        <taxon>Hypocreales</taxon>
        <taxon>Nectriaceae</taxon>
        <taxon>Fusarium</taxon>
        <taxon>Fusarium solani species complex</taxon>
        <taxon>Fusarium vanettenii</taxon>
    </lineage>
</organism>
<dbReference type="OrthoDB" id="1657402at2759"/>
<gene>
    <name evidence="5" type="ORF">NECHADRAFT_106625</name>
</gene>
<evidence type="ECO:0008006" key="7">
    <source>
        <dbReference type="Google" id="ProtNLM"/>
    </source>
</evidence>
<feature type="domain" description="DUF5597" evidence="4">
    <location>
        <begin position="399"/>
        <end position="528"/>
    </location>
</feature>
<dbReference type="eggNOG" id="ENOG502QUR4">
    <property type="taxonomic scope" value="Eukaryota"/>
</dbReference>
<dbReference type="InterPro" id="IPR017853">
    <property type="entry name" value="GH"/>
</dbReference>
<dbReference type="GO" id="GO:0009341">
    <property type="term" value="C:beta-galactosidase complex"/>
    <property type="evidence" value="ECO:0007669"/>
    <property type="project" value="InterPro"/>
</dbReference>
<dbReference type="AlphaFoldDB" id="C7ZRE7"/>
<dbReference type="Gene3D" id="2.60.220.20">
    <property type="entry name" value="putative beta-Galactosidase from caulobacter crescentus"/>
    <property type="match status" value="1"/>
</dbReference>
<dbReference type="Gene3D" id="3.20.20.80">
    <property type="entry name" value="Glycosidases"/>
    <property type="match status" value="1"/>
</dbReference>
<reference evidence="5 6" key="1">
    <citation type="journal article" date="2009" name="PLoS Genet.">
        <title>The genome of Nectria haematococca: contribution of supernumerary chromosomes to gene expansion.</title>
        <authorList>
            <person name="Coleman J.J."/>
            <person name="Rounsley S.D."/>
            <person name="Rodriguez-Carres M."/>
            <person name="Kuo A."/>
            <person name="Wasmann C.C."/>
            <person name="Grimwood J."/>
            <person name="Schmutz J."/>
            <person name="Taga M."/>
            <person name="White G.J."/>
            <person name="Zhou S."/>
            <person name="Schwartz D.C."/>
            <person name="Freitag M."/>
            <person name="Ma L.J."/>
            <person name="Danchin E.G."/>
            <person name="Henrissat B."/>
            <person name="Coutinho P.M."/>
            <person name="Nelson D.R."/>
            <person name="Straney D."/>
            <person name="Napoli C.A."/>
            <person name="Barker B.M."/>
            <person name="Gribskov M."/>
            <person name="Rep M."/>
            <person name="Kroken S."/>
            <person name="Molnar I."/>
            <person name="Rensing C."/>
            <person name="Kennell J.C."/>
            <person name="Zamora J."/>
            <person name="Farman M.L."/>
            <person name="Selker E.U."/>
            <person name="Salamov A."/>
            <person name="Shapiro H."/>
            <person name="Pangilinan J."/>
            <person name="Lindquist E."/>
            <person name="Lamers C."/>
            <person name="Grigoriev I.V."/>
            <person name="Geiser D.M."/>
            <person name="Covert S.F."/>
            <person name="Temporini E."/>
            <person name="Vanetten H.D."/>
        </authorList>
    </citation>
    <scope>NUCLEOTIDE SEQUENCE [LARGE SCALE GENOMIC DNA]</scope>
    <source>
        <strain evidence="6">ATCC MYA-4622 / CBS 123669 / FGSC 9596 / NRRL 45880 / 77-13-4</strain>
    </source>
</reference>
<dbReference type="KEGG" id="nhe:NECHADRAFT_106625"/>
<evidence type="ECO:0000259" key="4">
    <source>
        <dbReference type="Pfam" id="PF18120"/>
    </source>
</evidence>
<dbReference type="RefSeq" id="XP_003039125.1">
    <property type="nucleotide sequence ID" value="XM_003039079.1"/>
</dbReference>
<dbReference type="GeneID" id="9666646"/>
<evidence type="ECO:0000256" key="2">
    <source>
        <dbReference type="ARBA" id="ARBA00023295"/>
    </source>
</evidence>
<keyword evidence="2" id="KW-0326">Glycosidase</keyword>
<evidence type="ECO:0000259" key="3">
    <source>
        <dbReference type="Pfam" id="PF02449"/>
    </source>
</evidence>
<dbReference type="FunFam" id="3.20.20.80:FF:000135">
    <property type="entry name" value="Beta-galactosidase, putative, bgl35A"/>
    <property type="match status" value="1"/>
</dbReference>
<protein>
    <recommendedName>
        <fullName evidence="7">Glycoside hydrolase family 35</fullName>
    </recommendedName>
</protein>
<keyword evidence="6" id="KW-1185">Reference proteome</keyword>
<proteinExistence type="predicted"/>
<keyword evidence="1" id="KW-0378">Hydrolase</keyword>
<evidence type="ECO:0000256" key="1">
    <source>
        <dbReference type="ARBA" id="ARBA00022801"/>
    </source>
</evidence>
<dbReference type="Pfam" id="PF02449">
    <property type="entry name" value="Glyco_hydro_42"/>
    <property type="match status" value="1"/>
</dbReference>
<dbReference type="SUPFAM" id="SSF51445">
    <property type="entry name" value="(Trans)glycosidases"/>
    <property type="match status" value="1"/>
</dbReference>
<dbReference type="InParanoid" id="C7ZRE7"/>
<dbReference type="Proteomes" id="UP000005206">
    <property type="component" value="Unassembled WGS sequence"/>
</dbReference>
<dbReference type="Pfam" id="PF18120">
    <property type="entry name" value="DUF5597"/>
    <property type="match status" value="1"/>
</dbReference>
<dbReference type="InterPro" id="IPR040719">
    <property type="entry name" value="DUF5597"/>
</dbReference>
<dbReference type="GO" id="GO:0004565">
    <property type="term" value="F:beta-galactosidase activity"/>
    <property type="evidence" value="ECO:0007669"/>
    <property type="project" value="InterPro"/>
</dbReference>
<dbReference type="EMBL" id="GG699070">
    <property type="protein sequence ID" value="EEU33412.1"/>
    <property type="molecule type" value="Genomic_DNA"/>
</dbReference>
<feature type="domain" description="Glycoside hydrolase family 42 N-terminal" evidence="3">
    <location>
        <begin position="53"/>
        <end position="186"/>
    </location>
</feature>
<evidence type="ECO:0000313" key="5">
    <source>
        <dbReference type="EMBL" id="EEU33412.1"/>
    </source>
</evidence>
<dbReference type="GO" id="GO:0005975">
    <property type="term" value="P:carbohydrate metabolic process"/>
    <property type="evidence" value="ECO:0007669"/>
    <property type="project" value="InterPro"/>
</dbReference>
<name>C7ZRE7_FUSV7</name>
<dbReference type="OMA" id="FTQNGRH"/>
<sequence>MASDLTTPLTPHLRKIRGSSQLMVKGKPFLMLPVELHNSTFSSAAYMERVWPEMKAIHANTILAPVTWEMIEPTEGTFDFSELDKCVLGARKHGLHLVLLWFGAYKNTLSSYAPIWVKTDIDRFPRIHIKNKEGTLKTLEAVQPHCKEAWKADARAFANLMRHIKRLDEDHSTILMVQVQNEIGVMGDSRDRSRIADELIQKPVPADLWAYLQTNKSTLHAEFRKRFSDALGNPATSPTWIEAFGPGPFADDLFMADAFSRYIQAVTAAGRAEYDIPYYVNVALCSEDPSWLDVESIPDEVPAGDVPGQYPSGGPVGHNLDIYQHNAPDIAFWAPDIYLQDYELVCECYRHNDRPLFIPEQRRDEYGARRIWVAYGNYQALGCSPFGIDTLDPETSPTKKHFKLLRSIKDYILDAHANRPDDIMGFFFDEDAEMTSKSKTQWVKSFGDFLVTVKRASVFGIPSSAAGIIIRQPNGRFLIAGFGVQINFASTDPDSTLTSVHSVKEMEVDESGALRCARVLNGDETIHGSCVIMPSEDPDYGGFPIPSSIPGRTMIAECVPYSIKEAQSHF</sequence>
<dbReference type="InterPro" id="IPR013529">
    <property type="entry name" value="Glyco_hydro_42_N"/>
</dbReference>
<evidence type="ECO:0000313" key="6">
    <source>
        <dbReference type="Proteomes" id="UP000005206"/>
    </source>
</evidence>
<accession>C7ZRE7</accession>
<dbReference type="VEuPathDB" id="FungiDB:NECHADRAFT_106625"/>
<dbReference type="HOGENOM" id="CLU_027430_0_0_1"/>